<protein>
    <recommendedName>
        <fullName evidence="4">Peptidase S1 domain-containing protein</fullName>
    </recommendedName>
</protein>
<evidence type="ECO:0000256" key="3">
    <source>
        <dbReference type="RuleBase" id="RU363034"/>
    </source>
</evidence>
<dbReference type="GO" id="GO:0004252">
    <property type="term" value="F:serine-type endopeptidase activity"/>
    <property type="evidence" value="ECO:0007669"/>
    <property type="project" value="InterPro"/>
</dbReference>
<accession>A0A7R9MLT2</accession>
<dbReference type="InterPro" id="IPR033116">
    <property type="entry name" value="TRYPSIN_SER"/>
</dbReference>
<dbReference type="PRINTS" id="PR00722">
    <property type="entry name" value="CHYMOTRYPSIN"/>
</dbReference>
<evidence type="ECO:0000259" key="4">
    <source>
        <dbReference type="PROSITE" id="PS50240"/>
    </source>
</evidence>
<dbReference type="InterPro" id="IPR009003">
    <property type="entry name" value="Peptidase_S1_PA"/>
</dbReference>
<keyword evidence="3" id="KW-0720">Serine protease</keyword>
<evidence type="ECO:0000313" key="5">
    <source>
        <dbReference type="EMBL" id="CAD7662598.1"/>
    </source>
</evidence>
<sequence length="221" mass="25134">MKVSEPIYDITYCSLKMRDINKDSNICAGGSPQGGTSTCKGDSGGPLQCRSNDGKWYQIGITSWGEPCAHKRVPDVFTRVAYFRDWIENITNKSFNLEWGLRIVGGQRSNVWEWPWMVNLNVEVHVSGQYVAIMSCGGTIVHENWILTAAHCVHRSTDPALYFAYLGYNDLDIKGPDQLRLSVEKVLAHELFDYDKQIHDLALIKLNETLDLKNKHKFLRP</sequence>
<dbReference type="PROSITE" id="PS50240">
    <property type="entry name" value="TRYPSIN_DOM"/>
    <property type="match status" value="2"/>
</dbReference>
<dbReference type="PROSITE" id="PS00135">
    <property type="entry name" value="TRYPSIN_SER"/>
    <property type="match status" value="1"/>
</dbReference>
<keyword evidence="3" id="KW-0645">Protease</keyword>
<dbReference type="EMBL" id="CAJPVJ010028464">
    <property type="protein sequence ID" value="CAG2179734.1"/>
    <property type="molecule type" value="Genomic_DNA"/>
</dbReference>
<dbReference type="InterPro" id="IPR001314">
    <property type="entry name" value="Peptidase_S1A"/>
</dbReference>
<keyword evidence="1" id="KW-1015">Disulfide bond</keyword>
<reference evidence="5" key="1">
    <citation type="submission" date="2020-11" db="EMBL/GenBank/DDBJ databases">
        <authorList>
            <person name="Tran Van P."/>
        </authorList>
    </citation>
    <scope>NUCLEOTIDE SEQUENCE</scope>
</reference>
<feature type="domain" description="Peptidase S1" evidence="4">
    <location>
        <begin position="1"/>
        <end position="92"/>
    </location>
</feature>
<keyword evidence="6" id="KW-1185">Reference proteome</keyword>
<dbReference type="EMBL" id="OC943289">
    <property type="protein sequence ID" value="CAD7662598.1"/>
    <property type="molecule type" value="Genomic_DNA"/>
</dbReference>
<dbReference type="PANTHER" id="PTHR24256">
    <property type="entry name" value="TRYPTASE-RELATED"/>
    <property type="match status" value="1"/>
</dbReference>
<dbReference type="InterPro" id="IPR018114">
    <property type="entry name" value="TRYPSIN_HIS"/>
</dbReference>
<proteinExistence type="inferred from homology"/>
<dbReference type="Pfam" id="PF00089">
    <property type="entry name" value="Trypsin"/>
    <property type="match status" value="2"/>
</dbReference>
<evidence type="ECO:0000313" key="6">
    <source>
        <dbReference type="Proteomes" id="UP000728032"/>
    </source>
</evidence>
<dbReference type="Proteomes" id="UP000728032">
    <property type="component" value="Unassembled WGS sequence"/>
</dbReference>
<keyword evidence="3" id="KW-0378">Hydrolase</keyword>
<name>A0A7R9MLT2_9ACAR</name>
<dbReference type="InterPro" id="IPR051487">
    <property type="entry name" value="Ser/Thr_Proteases_Immune/Dev"/>
</dbReference>
<feature type="non-terminal residue" evidence="5">
    <location>
        <position position="1"/>
    </location>
</feature>
<comment type="similarity">
    <text evidence="2">Belongs to the peptidase S1 family. CLIP subfamily.</text>
</comment>
<dbReference type="Gene3D" id="2.40.10.10">
    <property type="entry name" value="Trypsin-like serine proteases"/>
    <property type="match status" value="2"/>
</dbReference>
<dbReference type="OrthoDB" id="10002959at2759"/>
<dbReference type="SUPFAM" id="SSF50494">
    <property type="entry name" value="Trypsin-like serine proteases"/>
    <property type="match status" value="2"/>
</dbReference>
<evidence type="ECO:0000256" key="2">
    <source>
        <dbReference type="ARBA" id="ARBA00024195"/>
    </source>
</evidence>
<dbReference type="PROSITE" id="PS00134">
    <property type="entry name" value="TRYPSIN_HIS"/>
    <property type="match status" value="1"/>
</dbReference>
<organism evidence="5">
    <name type="scientific">Oppiella nova</name>
    <dbReference type="NCBI Taxonomy" id="334625"/>
    <lineage>
        <taxon>Eukaryota</taxon>
        <taxon>Metazoa</taxon>
        <taxon>Ecdysozoa</taxon>
        <taxon>Arthropoda</taxon>
        <taxon>Chelicerata</taxon>
        <taxon>Arachnida</taxon>
        <taxon>Acari</taxon>
        <taxon>Acariformes</taxon>
        <taxon>Sarcoptiformes</taxon>
        <taxon>Oribatida</taxon>
        <taxon>Brachypylina</taxon>
        <taxon>Oppioidea</taxon>
        <taxon>Oppiidae</taxon>
        <taxon>Oppiella</taxon>
    </lineage>
</organism>
<dbReference type="InterPro" id="IPR001254">
    <property type="entry name" value="Trypsin_dom"/>
</dbReference>
<evidence type="ECO:0000256" key="1">
    <source>
        <dbReference type="ARBA" id="ARBA00023157"/>
    </source>
</evidence>
<dbReference type="AlphaFoldDB" id="A0A7R9MLT2"/>
<gene>
    <name evidence="5" type="ORF">ONB1V03_LOCUS19158</name>
</gene>
<feature type="domain" description="Peptidase S1" evidence="4">
    <location>
        <begin position="103"/>
        <end position="221"/>
    </location>
</feature>
<dbReference type="InterPro" id="IPR043504">
    <property type="entry name" value="Peptidase_S1_PA_chymotrypsin"/>
</dbReference>
<dbReference type="FunFam" id="2.40.10.10:FF:000068">
    <property type="entry name" value="transmembrane protease serine 2"/>
    <property type="match status" value="1"/>
</dbReference>
<dbReference type="GO" id="GO:0006508">
    <property type="term" value="P:proteolysis"/>
    <property type="evidence" value="ECO:0007669"/>
    <property type="project" value="UniProtKB-KW"/>
</dbReference>